<dbReference type="EMBL" id="CP034015">
    <property type="protein sequence ID" value="AZG71747.1"/>
    <property type="molecule type" value="Genomic_DNA"/>
</dbReference>
<dbReference type="InterPro" id="IPR041527">
    <property type="entry name" value="YhcG_N"/>
</dbReference>
<dbReference type="OrthoDB" id="9801263at2"/>
<dbReference type="InterPro" id="IPR053148">
    <property type="entry name" value="PD-DEXK-like_domain"/>
</dbReference>
<dbReference type="KEGG" id="slj:EGC82_02580"/>
<dbReference type="Pfam" id="PF17761">
    <property type="entry name" value="DUF1016_N"/>
    <property type="match status" value="1"/>
</dbReference>
<dbReference type="PANTHER" id="PTHR30547:SF0">
    <property type="entry name" value="BLR8175 PROTEIN"/>
    <property type="match status" value="1"/>
</dbReference>
<dbReference type="GO" id="GO:0003676">
    <property type="term" value="F:nucleic acid binding"/>
    <property type="evidence" value="ECO:0007669"/>
    <property type="project" value="InterPro"/>
</dbReference>
<evidence type="ECO:0000313" key="4">
    <source>
        <dbReference type="Proteomes" id="UP000278035"/>
    </source>
</evidence>
<dbReference type="InterPro" id="IPR009362">
    <property type="entry name" value="YhcG_C"/>
</dbReference>
<keyword evidence="4" id="KW-1185">Reference proteome</keyword>
<reference evidence="4" key="1">
    <citation type="submission" date="2018-11" db="EMBL/GenBank/DDBJ databases">
        <title>Shewanella sp. M2.</title>
        <authorList>
            <person name="Hwang Y.J."/>
            <person name="Hwang C.Y."/>
        </authorList>
    </citation>
    <scope>NUCLEOTIDE SEQUENCE [LARGE SCALE GENOMIC DNA]</scope>
    <source>
        <strain evidence="4">LMG 19866</strain>
    </source>
</reference>
<evidence type="ECO:0000259" key="2">
    <source>
        <dbReference type="Pfam" id="PF17761"/>
    </source>
</evidence>
<organism evidence="3 4">
    <name type="scientific">Shewanella livingstonensis</name>
    <dbReference type="NCBI Taxonomy" id="150120"/>
    <lineage>
        <taxon>Bacteria</taxon>
        <taxon>Pseudomonadati</taxon>
        <taxon>Pseudomonadota</taxon>
        <taxon>Gammaproteobacteria</taxon>
        <taxon>Alteromonadales</taxon>
        <taxon>Shewanellaceae</taxon>
        <taxon>Shewanella</taxon>
    </lineage>
</organism>
<accession>A0A3G8LQR0</accession>
<dbReference type="RefSeq" id="WP_124729367.1">
    <property type="nucleotide sequence ID" value="NZ_CBCSKC010000016.1"/>
</dbReference>
<dbReference type="Gene3D" id="3.40.1350.10">
    <property type="match status" value="1"/>
</dbReference>
<dbReference type="AlphaFoldDB" id="A0A3G8LQR0"/>
<feature type="domain" description="YhcG N-terminal" evidence="2">
    <location>
        <begin position="20"/>
        <end position="159"/>
    </location>
</feature>
<dbReference type="Proteomes" id="UP000278035">
    <property type="component" value="Chromosome"/>
</dbReference>
<dbReference type="Pfam" id="PF06250">
    <property type="entry name" value="YhcG_C"/>
    <property type="match status" value="1"/>
</dbReference>
<gene>
    <name evidence="3" type="ORF">EGC82_02580</name>
</gene>
<evidence type="ECO:0000313" key="3">
    <source>
        <dbReference type="EMBL" id="AZG71747.1"/>
    </source>
</evidence>
<dbReference type="InterPro" id="IPR011856">
    <property type="entry name" value="tRNA_endonuc-like_dom_sf"/>
</dbReference>
<dbReference type="REBASE" id="282963">
    <property type="entry name" value="S1.Sli19866ORF2575P"/>
</dbReference>
<evidence type="ECO:0000259" key="1">
    <source>
        <dbReference type="Pfam" id="PF06250"/>
    </source>
</evidence>
<proteinExistence type="predicted"/>
<sequence>MNDKHPALLQSAEYKQWLTELKQKVASSQQKAVVKVNTELLTLYWQLGEEIVARQQQAAWGDKLLAQLSQDLMAEFPQMKGFSQRNLKYIRQWYQFFSSDAIGQQLVAQLVQIPWGHNIQIISKCSTKAEAAYYVSNTLAHGWSRNVLVHQIESGLWTRDGQALHNFEQRLPAAQSELAIQTLKDPYIFDFLSLSKNHSERELEQGLVKHITQFLLELGAGFAYIDKQYPLQVGERDFYIDLLFYHIHLHCYIVIELKLGAELNQSEPEHAGKLNFYIKAVDEQLAKTGDAPTIGLLLCKTKDKLVAEYALSGMDKPMGIAEYRLTQQLPDSLKNELPSVEVLAQLGGDHE</sequence>
<name>A0A3G8LQR0_9GAMM</name>
<feature type="domain" description="YhcG PDDEXK nuclease" evidence="1">
    <location>
        <begin position="181"/>
        <end position="338"/>
    </location>
</feature>
<dbReference type="PANTHER" id="PTHR30547">
    <property type="entry name" value="UNCHARACTERIZED PROTEIN YHCG-RELATED"/>
    <property type="match status" value="1"/>
</dbReference>
<protein>
    <submittedName>
        <fullName evidence="3">DUF1016 domain-containing protein</fullName>
    </submittedName>
</protein>